<dbReference type="GO" id="GO:0005886">
    <property type="term" value="C:plasma membrane"/>
    <property type="evidence" value="ECO:0007669"/>
    <property type="project" value="UniProtKB-SubCell"/>
</dbReference>
<evidence type="ECO:0000256" key="1">
    <source>
        <dbReference type="ARBA" id="ARBA00004651"/>
    </source>
</evidence>
<feature type="transmembrane region" description="Helical" evidence="10">
    <location>
        <begin position="207"/>
        <end position="227"/>
    </location>
</feature>
<dbReference type="EMBL" id="FNDO01000100">
    <property type="protein sequence ID" value="SDI98171.1"/>
    <property type="molecule type" value="Genomic_DNA"/>
</dbReference>
<dbReference type="Pfam" id="PF01554">
    <property type="entry name" value="MatE"/>
    <property type="match status" value="2"/>
</dbReference>
<feature type="transmembrane region" description="Helical" evidence="10">
    <location>
        <begin position="328"/>
        <end position="351"/>
    </location>
</feature>
<evidence type="ECO:0000313" key="12">
    <source>
        <dbReference type="EMBL" id="SDI98171.1"/>
    </source>
</evidence>
<evidence type="ECO:0000256" key="8">
    <source>
        <dbReference type="ARBA" id="ARBA00023136"/>
    </source>
</evidence>
<dbReference type="CDD" id="cd13143">
    <property type="entry name" value="MATE_MepA_like"/>
    <property type="match status" value="1"/>
</dbReference>
<feature type="transmembrane region" description="Helical" evidence="10">
    <location>
        <begin position="29"/>
        <end position="46"/>
    </location>
</feature>
<keyword evidence="9" id="KW-0046">Antibiotic resistance</keyword>
<feature type="transmembrane region" description="Helical" evidence="10">
    <location>
        <begin position="107"/>
        <end position="129"/>
    </location>
</feature>
<dbReference type="PIRSF" id="PIRSF006603">
    <property type="entry name" value="DinF"/>
    <property type="match status" value="1"/>
</dbReference>
<dbReference type="InterPro" id="IPR002528">
    <property type="entry name" value="MATE_fam"/>
</dbReference>
<feature type="transmembrane region" description="Helical" evidence="10">
    <location>
        <begin position="401"/>
        <end position="424"/>
    </location>
</feature>
<feature type="transmembrane region" description="Helical" evidence="10">
    <location>
        <begin position="76"/>
        <end position="95"/>
    </location>
</feature>
<dbReference type="PANTHER" id="PTHR43823:SF3">
    <property type="entry name" value="MULTIDRUG EXPORT PROTEIN MEPA"/>
    <property type="match status" value="1"/>
</dbReference>
<dbReference type="AlphaFoldDB" id="A0A1G6G9Z5"/>
<dbReference type="GO" id="GO:0015297">
    <property type="term" value="F:antiporter activity"/>
    <property type="evidence" value="ECO:0007669"/>
    <property type="project" value="InterPro"/>
</dbReference>
<evidence type="ECO:0000256" key="10">
    <source>
        <dbReference type="SAM" id="Phobius"/>
    </source>
</evidence>
<evidence type="ECO:0000256" key="2">
    <source>
        <dbReference type="ARBA" id="ARBA00008417"/>
    </source>
</evidence>
<evidence type="ECO:0000256" key="5">
    <source>
        <dbReference type="ARBA" id="ARBA00022475"/>
    </source>
</evidence>
<keyword evidence="4" id="KW-0813">Transport</keyword>
<dbReference type="EMBL" id="FMYE01000051">
    <property type="protein sequence ID" value="SDB78804.1"/>
    <property type="molecule type" value="Genomic_DNA"/>
</dbReference>
<reference evidence="13 14" key="1">
    <citation type="submission" date="2016-10" db="EMBL/GenBank/DDBJ databases">
        <authorList>
            <person name="de Groot N.N."/>
        </authorList>
    </citation>
    <scope>NUCLEOTIDE SEQUENCE [LARGE SCALE GENOMIC DNA]</scope>
    <source>
        <strain evidence="11 14">NLAE-zl-C500</strain>
        <strain evidence="12 13">NLAE-zl-C57</strain>
    </source>
</reference>
<feature type="transmembrane region" description="Helical" evidence="10">
    <location>
        <begin position="149"/>
        <end position="170"/>
    </location>
</feature>
<comment type="subcellular location">
    <subcellularLocation>
        <location evidence="1">Cell membrane</location>
        <topology evidence="1">Multi-pass membrane protein</topology>
    </subcellularLocation>
</comment>
<evidence type="ECO:0000256" key="9">
    <source>
        <dbReference type="ARBA" id="ARBA00023251"/>
    </source>
</evidence>
<feature type="transmembrane region" description="Helical" evidence="10">
    <location>
        <begin position="182"/>
        <end position="201"/>
    </location>
</feature>
<evidence type="ECO:0000313" key="13">
    <source>
        <dbReference type="Proteomes" id="UP000181870"/>
    </source>
</evidence>
<evidence type="ECO:0000256" key="6">
    <source>
        <dbReference type="ARBA" id="ARBA00022692"/>
    </source>
</evidence>
<gene>
    <name evidence="11" type="ORF">SAMN05192581_105121</name>
    <name evidence="12" type="ORF">SAMN05192582_11003</name>
</gene>
<dbReference type="Proteomes" id="UP000183670">
    <property type="component" value="Unassembled WGS sequence"/>
</dbReference>
<dbReference type="PANTHER" id="PTHR43823">
    <property type="entry name" value="SPORULATION PROTEIN YKVU"/>
    <property type="match status" value="1"/>
</dbReference>
<accession>A0A1G6G9Z5</accession>
<protein>
    <recommendedName>
        <fullName evidence="3">Multidrug export protein MepA</fullName>
    </recommendedName>
</protein>
<keyword evidence="8 10" id="KW-0472">Membrane</keyword>
<dbReference type="GO" id="GO:0042910">
    <property type="term" value="F:xenobiotic transmembrane transporter activity"/>
    <property type="evidence" value="ECO:0007669"/>
    <property type="project" value="InterPro"/>
</dbReference>
<evidence type="ECO:0000256" key="4">
    <source>
        <dbReference type="ARBA" id="ARBA00022448"/>
    </source>
</evidence>
<evidence type="ECO:0000256" key="7">
    <source>
        <dbReference type="ARBA" id="ARBA00022989"/>
    </source>
</evidence>
<evidence type="ECO:0000256" key="3">
    <source>
        <dbReference type="ARBA" id="ARBA00022106"/>
    </source>
</evidence>
<dbReference type="NCBIfam" id="TIGR00797">
    <property type="entry name" value="matE"/>
    <property type="match status" value="1"/>
</dbReference>
<dbReference type="Proteomes" id="UP000181870">
    <property type="component" value="Unassembled WGS sequence"/>
</dbReference>
<name>A0A1G6G9Z5_BACOV</name>
<sequence length="463" mass="50581">MYLCRLKLIGMTGQKTPTALGTEKIGKLLMQYAIPAIIAMTASSLYNMVDSIFIGHGVGAMAISGLALTFPLMNLAAAFGSLVGVGAATLISVKLGQKDYDTAQRVLGNVFVLNLIIGISFTVIVLPFLDPILYFFGGSDETVKYAREFMQVILLGNVVTHLYLGLNAVLRASGHPQKAMMATITTVIINILLAPLFIFVFDWGIRGAATATVCAQLIALVWQLHLFCRKDELIRLKKGIFRLKRKIVLDSLAIGMSPFLMNMASCFIVILINQGLKEYGGDLAIGAFGIVNRIVFVFIMIVLGLNQGMQPIAGYNFGAKLYPRVTKVLKATICCATVVTTIGFLIGMFIPEIVSSIFTSDEELINIASKGFRIVVFFYPIVGFQMVASNFFQSIGMASKAIFLSLTRQMLFLVPCLLILPHYYGQIGVWASMPVADLAASLISGGMLWWQFRQFSLSSNLKH</sequence>
<proteinExistence type="inferred from homology"/>
<comment type="similarity">
    <text evidence="2">Belongs to the multi antimicrobial extrusion (MATE) (TC 2.A.66.1) family. MepA subfamily.</text>
</comment>
<keyword evidence="7 10" id="KW-1133">Transmembrane helix</keyword>
<feature type="transmembrane region" description="Helical" evidence="10">
    <location>
        <begin position="284"/>
        <end position="307"/>
    </location>
</feature>
<organism evidence="11 14">
    <name type="scientific">Bacteroides ovatus</name>
    <dbReference type="NCBI Taxonomy" id="28116"/>
    <lineage>
        <taxon>Bacteria</taxon>
        <taxon>Pseudomonadati</taxon>
        <taxon>Bacteroidota</taxon>
        <taxon>Bacteroidia</taxon>
        <taxon>Bacteroidales</taxon>
        <taxon>Bacteroidaceae</taxon>
        <taxon>Bacteroides</taxon>
    </lineage>
</organism>
<dbReference type="InterPro" id="IPR045070">
    <property type="entry name" value="MATE_MepA-like"/>
</dbReference>
<evidence type="ECO:0000313" key="11">
    <source>
        <dbReference type="EMBL" id="SDB78804.1"/>
    </source>
</evidence>
<feature type="transmembrane region" description="Helical" evidence="10">
    <location>
        <begin position="371"/>
        <end position="389"/>
    </location>
</feature>
<feature type="transmembrane region" description="Helical" evidence="10">
    <location>
        <begin position="247"/>
        <end position="272"/>
    </location>
</feature>
<dbReference type="InterPro" id="IPR048279">
    <property type="entry name" value="MdtK-like"/>
</dbReference>
<dbReference type="InterPro" id="IPR051327">
    <property type="entry name" value="MATE_MepA_subfamily"/>
</dbReference>
<keyword evidence="5" id="KW-1003">Cell membrane</keyword>
<dbReference type="GO" id="GO:0046677">
    <property type="term" value="P:response to antibiotic"/>
    <property type="evidence" value="ECO:0007669"/>
    <property type="project" value="UniProtKB-KW"/>
</dbReference>
<keyword evidence="6 10" id="KW-0812">Transmembrane</keyword>
<evidence type="ECO:0000313" key="14">
    <source>
        <dbReference type="Proteomes" id="UP000183670"/>
    </source>
</evidence>